<dbReference type="SMART" id="SM00671">
    <property type="entry name" value="SEL1"/>
    <property type="match status" value="2"/>
</dbReference>
<accession>A0A1U7LVA2</accession>
<dbReference type="GO" id="GO:0010972">
    <property type="term" value="P:negative regulation of G2/M transition of mitotic cell cycle"/>
    <property type="evidence" value="ECO:0007669"/>
    <property type="project" value="TreeGrafter"/>
</dbReference>
<sequence length="109" mass="11817">MPSAADFEITALSSTVGKGALTLAIYELGNSYRNGWGVKRDQVAARQHYEVAARLGDADAMAEVGLISVVPTNLDREAYCYLNGIGCKTDKKAAAHYYRYSRLSAPIDI</sequence>
<evidence type="ECO:0000313" key="2">
    <source>
        <dbReference type="Proteomes" id="UP000186594"/>
    </source>
</evidence>
<dbReference type="Gene3D" id="1.25.40.10">
    <property type="entry name" value="Tetratricopeptide repeat domain"/>
    <property type="match status" value="1"/>
</dbReference>
<dbReference type="InterPro" id="IPR011990">
    <property type="entry name" value="TPR-like_helical_dom_sf"/>
</dbReference>
<reference evidence="1 2" key="1">
    <citation type="submission" date="2016-04" db="EMBL/GenBank/DDBJ databases">
        <title>Evolutionary innovation and constraint leading to complex multicellularity in the Ascomycota.</title>
        <authorList>
            <person name="Cisse O."/>
            <person name="Nguyen A."/>
            <person name="Hewitt D.A."/>
            <person name="Jedd G."/>
            <person name="Stajich J.E."/>
        </authorList>
    </citation>
    <scope>NUCLEOTIDE SEQUENCE [LARGE SCALE GENOMIC DNA]</scope>
    <source>
        <strain evidence="1 2">DAH-3</strain>
    </source>
</reference>
<dbReference type="Pfam" id="PF08238">
    <property type="entry name" value="Sel1"/>
    <property type="match status" value="2"/>
</dbReference>
<comment type="caution">
    <text evidence="1">The sequence shown here is derived from an EMBL/GenBank/DDBJ whole genome shotgun (WGS) entry which is preliminary data.</text>
</comment>
<dbReference type="GO" id="GO:0032153">
    <property type="term" value="C:cell division site"/>
    <property type="evidence" value="ECO:0007669"/>
    <property type="project" value="TreeGrafter"/>
</dbReference>
<name>A0A1U7LVA2_NEOID</name>
<dbReference type="AlphaFoldDB" id="A0A1U7LVA2"/>
<dbReference type="InterPro" id="IPR006597">
    <property type="entry name" value="Sel1-like"/>
</dbReference>
<dbReference type="OrthoDB" id="2148946at2759"/>
<dbReference type="SUPFAM" id="SSF81901">
    <property type="entry name" value="HCP-like"/>
    <property type="match status" value="1"/>
</dbReference>
<protein>
    <submittedName>
        <fullName evidence="1">Mitosis inhibitor nif1</fullName>
    </submittedName>
</protein>
<evidence type="ECO:0000313" key="1">
    <source>
        <dbReference type="EMBL" id="OLL26548.1"/>
    </source>
</evidence>
<keyword evidence="2" id="KW-1185">Reference proteome</keyword>
<dbReference type="InterPro" id="IPR052945">
    <property type="entry name" value="Mitotic_Regulator"/>
</dbReference>
<dbReference type="Proteomes" id="UP000186594">
    <property type="component" value="Unassembled WGS sequence"/>
</dbReference>
<proteinExistence type="predicted"/>
<dbReference type="PANTHER" id="PTHR43628:SF1">
    <property type="entry name" value="CHITIN SYNTHASE REGULATORY FACTOR 2-RELATED"/>
    <property type="match status" value="1"/>
</dbReference>
<dbReference type="STRING" id="1198029.A0A1U7LVA2"/>
<gene>
    <name evidence="1" type="ORF">NEOLI_000269</name>
</gene>
<dbReference type="PANTHER" id="PTHR43628">
    <property type="entry name" value="ACTIVATOR OF C KINASE PROTEIN 1-RELATED"/>
    <property type="match status" value="1"/>
</dbReference>
<organism evidence="1 2">
    <name type="scientific">Neolecta irregularis (strain DAH-3)</name>
    <dbReference type="NCBI Taxonomy" id="1198029"/>
    <lineage>
        <taxon>Eukaryota</taxon>
        <taxon>Fungi</taxon>
        <taxon>Dikarya</taxon>
        <taxon>Ascomycota</taxon>
        <taxon>Taphrinomycotina</taxon>
        <taxon>Neolectales</taxon>
        <taxon>Neolectaceae</taxon>
        <taxon>Neolecta</taxon>
    </lineage>
</organism>
<dbReference type="EMBL" id="LXFE01000167">
    <property type="protein sequence ID" value="OLL26548.1"/>
    <property type="molecule type" value="Genomic_DNA"/>
</dbReference>